<keyword evidence="3" id="KW-0690">Ribosome biogenesis</keyword>
<evidence type="ECO:0000256" key="3">
    <source>
        <dbReference type="ARBA" id="ARBA00022517"/>
    </source>
</evidence>
<dbReference type="GO" id="GO:0000287">
    <property type="term" value="F:magnesium ion binding"/>
    <property type="evidence" value="ECO:0007669"/>
    <property type="project" value="InterPro"/>
</dbReference>
<dbReference type="InterPro" id="IPR031167">
    <property type="entry name" value="G_OBG"/>
</dbReference>
<protein>
    <submittedName>
        <fullName evidence="9">GTP-binding protein 10 homolog</fullName>
    </submittedName>
</protein>
<dbReference type="Gene3D" id="3.40.50.300">
    <property type="entry name" value="P-loop containing nucleotide triphosphate hydrolases"/>
    <property type="match status" value="1"/>
</dbReference>
<dbReference type="SUPFAM" id="SSF52540">
    <property type="entry name" value="P-loop containing nucleoside triphosphate hydrolases"/>
    <property type="match status" value="1"/>
</dbReference>
<evidence type="ECO:0000259" key="8">
    <source>
        <dbReference type="PROSITE" id="PS51883"/>
    </source>
</evidence>
<dbReference type="CDD" id="cd01898">
    <property type="entry name" value="Obg"/>
    <property type="match status" value="1"/>
</dbReference>
<dbReference type="EMBL" id="IACF01003507">
    <property type="protein sequence ID" value="LAB69122.1"/>
    <property type="molecule type" value="mRNA"/>
</dbReference>
<accession>A0A2P2I513</accession>
<dbReference type="GO" id="GO:0005739">
    <property type="term" value="C:mitochondrion"/>
    <property type="evidence" value="ECO:0007669"/>
    <property type="project" value="TreeGrafter"/>
</dbReference>
<keyword evidence="5" id="KW-0342">GTP-binding</keyword>
<dbReference type="InterPro" id="IPR045086">
    <property type="entry name" value="OBG_GTPase"/>
</dbReference>
<dbReference type="GO" id="GO:0005525">
    <property type="term" value="F:GTP binding"/>
    <property type="evidence" value="ECO:0007669"/>
    <property type="project" value="UniProtKB-KW"/>
</dbReference>
<dbReference type="PIRSF" id="PIRSF002401">
    <property type="entry name" value="GTP_bd_Obg/CgtA"/>
    <property type="match status" value="1"/>
</dbReference>
<dbReference type="Pfam" id="PF01926">
    <property type="entry name" value="MMR_HSR1"/>
    <property type="match status" value="1"/>
</dbReference>
<dbReference type="PROSITE" id="PS51883">
    <property type="entry name" value="OBG"/>
    <property type="match status" value="1"/>
</dbReference>
<dbReference type="GO" id="GO:0042254">
    <property type="term" value="P:ribosome biogenesis"/>
    <property type="evidence" value="ECO:0007669"/>
    <property type="project" value="UniProtKB-UniRule"/>
</dbReference>
<reference evidence="9" key="1">
    <citation type="journal article" date="2018" name="Biosci. Biotechnol. Biochem.">
        <title>Polysaccharide hydrolase of the hadal zone amphipods Hirondellea gigas.</title>
        <authorList>
            <person name="Kobayashi H."/>
            <person name="Nagahama T."/>
            <person name="Arai W."/>
            <person name="Sasagawa Y."/>
            <person name="Umeda M."/>
            <person name="Hayashi T."/>
            <person name="Nikaido I."/>
            <person name="Watanabe H."/>
            <person name="Oguri K."/>
            <person name="Kitazato H."/>
            <person name="Fujioka K."/>
            <person name="Kido Y."/>
            <person name="Takami H."/>
        </authorList>
    </citation>
    <scope>NUCLEOTIDE SEQUENCE</scope>
    <source>
        <tissue evidence="9">Whole body</tissue>
    </source>
</reference>
<dbReference type="AlphaFoldDB" id="A0A2P2I513"/>
<evidence type="ECO:0000256" key="1">
    <source>
        <dbReference type="ARBA" id="ARBA00004604"/>
    </source>
</evidence>
<comment type="subcellular location">
    <subcellularLocation>
        <location evidence="1">Nucleus</location>
        <location evidence="1">Nucleolus</location>
    </subcellularLocation>
</comment>
<dbReference type="GO" id="GO:0005730">
    <property type="term" value="C:nucleolus"/>
    <property type="evidence" value="ECO:0007669"/>
    <property type="project" value="UniProtKB-SubCell"/>
</dbReference>
<sequence length="384" mass="41556">MKKVVKTIPRFRNYFIDTLRLYLKGGPGGAGHPKYGGLGGSGGNIYIEAKPGITLKSVQRNQTSQRYTADPGKPSQQFALIGKGGADLVLPVPPGVVATTDVGTELGESNKEGERVLVAHGGEGGSPTNGFLGQAGQQHHVKLVLKTIADIGLVGFPNAGKSTLLKAVSRAKPKIASYPFTTLRPKVGVIEYPDKRMISMADLPGLVEGAHENKGLGHSFLRHIERTKLLLLVVAVNGFKLNTKSVHRSAMESLLLLNKELELYDPMLLSKPAILLVNKMDLKGSSKLYDELLESVAKGQEYVSSLPEEMRPNKLIHLHEIVGISAKANEESVQHVKDRVRLVLDLIADMEDTQESGALVTYDDFNSDARVFQSAVTEHGTKLT</sequence>
<feature type="domain" description="OBG-type G" evidence="7">
    <location>
        <begin position="149"/>
        <end position="345"/>
    </location>
</feature>
<evidence type="ECO:0000313" key="9">
    <source>
        <dbReference type="EMBL" id="LAB69122.1"/>
    </source>
</evidence>
<name>A0A2P2I513_9CRUS</name>
<proteinExistence type="evidence at transcript level"/>
<dbReference type="InterPro" id="IPR014100">
    <property type="entry name" value="GTP-bd_Obg/CgtA"/>
</dbReference>
<dbReference type="Gene3D" id="2.70.210.12">
    <property type="entry name" value="GTP1/OBG domain"/>
    <property type="match status" value="1"/>
</dbReference>
<dbReference type="GO" id="GO:0003924">
    <property type="term" value="F:GTPase activity"/>
    <property type="evidence" value="ECO:0007669"/>
    <property type="project" value="InterPro"/>
</dbReference>
<keyword evidence="6" id="KW-0539">Nucleus</keyword>
<feature type="domain" description="Obg" evidence="8">
    <location>
        <begin position="13"/>
        <end position="148"/>
    </location>
</feature>
<dbReference type="SUPFAM" id="SSF82051">
    <property type="entry name" value="Obg GTP-binding protein N-terminal domain"/>
    <property type="match status" value="1"/>
</dbReference>
<organism evidence="9">
    <name type="scientific">Hirondellea gigas</name>
    <dbReference type="NCBI Taxonomy" id="1518452"/>
    <lineage>
        <taxon>Eukaryota</taxon>
        <taxon>Metazoa</taxon>
        <taxon>Ecdysozoa</taxon>
        <taxon>Arthropoda</taxon>
        <taxon>Crustacea</taxon>
        <taxon>Multicrustacea</taxon>
        <taxon>Malacostraca</taxon>
        <taxon>Eumalacostraca</taxon>
        <taxon>Peracarida</taxon>
        <taxon>Amphipoda</taxon>
        <taxon>Amphilochidea</taxon>
        <taxon>Lysianassida</taxon>
        <taxon>Lysianassidira</taxon>
        <taxon>Lysianassoidea</taxon>
        <taxon>Lysianassidae</taxon>
        <taxon>Hirondellea</taxon>
    </lineage>
</organism>
<comment type="similarity">
    <text evidence="2">Belongs to the TRAFAC class OBG-HflX-like GTPase superfamily. OBG GTPase family.</text>
</comment>
<dbReference type="InterPro" id="IPR006073">
    <property type="entry name" value="GTP-bd"/>
</dbReference>
<dbReference type="Pfam" id="PF01018">
    <property type="entry name" value="GTP1_OBG"/>
    <property type="match status" value="1"/>
</dbReference>
<dbReference type="PANTHER" id="PTHR11702">
    <property type="entry name" value="DEVELOPMENTALLY REGULATED GTP-BINDING PROTEIN-RELATED"/>
    <property type="match status" value="1"/>
</dbReference>
<dbReference type="InterPro" id="IPR006169">
    <property type="entry name" value="GTP1_OBG_dom"/>
</dbReference>
<evidence type="ECO:0000259" key="7">
    <source>
        <dbReference type="PROSITE" id="PS51710"/>
    </source>
</evidence>
<evidence type="ECO:0000256" key="5">
    <source>
        <dbReference type="ARBA" id="ARBA00023134"/>
    </source>
</evidence>
<evidence type="ECO:0000256" key="2">
    <source>
        <dbReference type="ARBA" id="ARBA00007699"/>
    </source>
</evidence>
<keyword evidence="4" id="KW-0547">Nucleotide-binding</keyword>
<dbReference type="PROSITE" id="PS51710">
    <property type="entry name" value="G_OBG"/>
    <property type="match status" value="1"/>
</dbReference>
<dbReference type="InterPro" id="IPR036726">
    <property type="entry name" value="GTP1_OBG_dom_sf"/>
</dbReference>
<dbReference type="InterPro" id="IPR027417">
    <property type="entry name" value="P-loop_NTPase"/>
</dbReference>
<evidence type="ECO:0000256" key="4">
    <source>
        <dbReference type="ARBA" id="ARBA00022741"/>
    </source>
</evidence>
<dbReference type="PRINTS" id="PR00326">
    <property type="entry name" value="GTP1OBG"/>
</dbReference>
<evidence type="ECO:0000256" key="6">
    <source>
        <dbReference type="ARBA" id="ARBA00023242"/>
    </source>
</evidence>
<dbReference type="PANTHER" id="PTHR11702:SF43">
    <property type="entry name" value="GTP-BINDING PROTEIN 10"/>
    <property type="match status" value="1"/>
</dbReference>